<keyword evidence="8 13" id="KW-0472">Membrane</keyword>
<comment type="subcellular location">
    <subcellularLocation>
        <location evidence="1">Endoplasmic reticulum membrane</location>
        <topology evidence="1">Single-pass type I membrane protein</topology>
    </subcellularLocation>
</comment>
<comment type="similarity">
    <text evidence="2">Belongs to the TRAP-alpha family.</text>
</comment>
<evidence type="ECO:0000256" key="7">
    <source>
        <dbReference type="ARBA" id="ARBA00022989"/>
    </source>
</evidence>
<evidence type="ECO:0000256" key="1">
    <source>
        <dbReference type="ARBA" id="ARBA00004115"/>
    </source>
</evidence>
<proteinExistence type="inferred from homology"/>
<evidence type="ECO:0000256" key="12">
    <source>
        <dbReference type="SAM" id="MobiDB-lite"/>
    </source>
</evidence>
<keyword evidence="4 13" id="KW-0812">Transmembrane</keyword>
<name>A0A4U5PEE0_STECR</name>
<dbReference type="GO" id="GO:0005789">
    <property type="term" value="C:endoplasmic reticulum membrane"/>
    <property type="evidence" value="ECO:0007669"/>
    <property type="project" value="UniProtKB-SubCell"/>
</dbReference>
<feature type="region of interest" description="Disordered" evidence="12">
    <location>
        <begin position="293"/>
        <end position="313"/>
    </location>
</feature>
<feature type="transmembrane region" description="Helical" evidence="13">
    <location>
        <begin position="237"/>
        <end position="258"/>
    </location>
</feature>
<keyword evidence="5" id="KW-0732">Signal</keyword>
<accession>A0A4U5PEE0</accession>
<evidence type="ECO:0000256" key="11">
    <source>
        <dbReference type="ARBA" id="ARBA00031071"/>
    </source>
</evidence>
<comment type="caution">
    <text evidence="14">The sequence shown here is derived from an EMBL/GenBank/DDBJ whole genome shotgun (WGS) entry which is preliminary data.</text>
</comment>
<dbReference type="PANTHER" id="PTHR12924">
    <property type="entry name" value="TRANSLOCON-ASSOCIATED PROTEIN, ALPHA SUBUNIT"/>
    <property type="match status" value="1"/>
</dbReference>
<evidence type="ECO:0000256" key="9">
    <source>
        <dbReference type="ARBA" id="ARBA00025620"/>
    </source>
</evidence>
<evidence type="ECO:0000256" key="5">
    <source>
        <dbReference type="ARBA" id="ARBA00022729"/>
    </source>
</evidence>
<keyword evidence="6" id="KW-0256">Endoplasmic reticulum</keyword>
<dbReference type="InterPro" id="IPR005595">
    <property type="entry name" value="TRAP_alpha"/>
</dbReference>
<evidence type="ECO:0000256" key="3">
    <source>
        <dbReference type="ARBA" id="ARBA00020280"/>
    </source>
</evidence>
<evidence type="ECO:0000256" key="4">
    <source>
        <dbReference type="ARBA" id="ARBA00022692"/>
    </source>
</evidence>
<comment type="subunit">
    <text evidence="10">Heterotetramer of TRAP-alpha, TRAP-beta, TRAP-delta and TRAP-gamma. Interacts with palmitoylated calnexin (CALX), the interaction is required for efficient folding of glycosylated proteins.</text>
</comment>
<evidence type="ECO:0000313" key="14">
    <source>
        <dbReference type="EMBL" id="TKR94541.1"/>
    </source>
</evidence>
<dbReference type="Pfam" id="PF03896">
    <property type="entry name" value="TRAP_alpha"/>
    <property type="match status" value="1"/>
</dbReference>
<organism evidence="14 15">
    <name type="scientific">Steinernema carpocapsae</name>
    <name type="common">Entomopathogenic nematode</name>
    <dbReference type="NCBI Taxonomy" id="34508"/>
    <lineage>
        <taxon>Eukaryota</taxon>
        <taxon>Metazoa</taxon>
        <taxon>Ecdysozoa</taxon>
        <taxon>Nematoda</taxon>
        <taxon>Chromadorea</taxon>
        <taxon>Rhabditida</taxon>
        <taxon>Tylenchina</taxon>
        <taxon>Panagrolaimomorpha</taxon>
        <taxon>Strongyloidoidea</taxon>
        <taxon>Steinernematidae</taxon>
        <taxon>Steinernema</taxon>
    </lineage>
</organism>
<evidence type="ECO:0000256" key="10">
    <source>
        <dbReference type="ARBA" id="ARBA00025854"/>
    </source>
</evidence>
<protein>
    <recommendedName>
        <fullName evidence="3">Translocon-associated protein subunit alpha</fullName>
    </recommendedName>
    <alternativeName>
        <fullName evidence="11">Signal sequence receptor subunit alpha</fullName>
    </alternativeName>
</protein>
<dbReference type="OrthoDB" id="1926781at2759"/>
<evidence type="ECO:0000256" key="2">
    <source>
        <dbReference type="ARBA" id="ARBA00006776"/>
    </source>
</evidence>
<evidence type="ECO:0000256" key="6">
    <source>
        <dbReference type="ARBA" id="ARBA00022824"/>
    </source>
</evidence>
<evidence type="ECO:0000313" key="15">
    <source>
        <dbReference type="Proteomes" id="UP000298663"/>
    </source>
</evidence>
<dbReference type="Proteomes" id="UP000298663">
    <property type="component" value="Unassembled WGS sequence"/>
</dbReference>
<dbReference type="STRING" id="34508.A0A4U5PEE0"/>
<dbReference type="EMBL" id="AZBU02000002">
    <property type="protein sequence ID" value="TKR94541.1"/>
    <property type="molecule type" value="Genomic_DNA"/>
</dbReference>
<dbReference type="AlphaFoldDB" id="A0A4U5PEE0"/>
<gene>
    <name evidence="14" type="ORF">L596_008812</name>
</gene>
<dbReference type="PANTHER" id="PTHR12924:SF0">
    <property type="entry name" value="TRANSLOCON-ASSOCIATED PROTEIN SUBUNIT ALPHA"/>
    <property type="match status" value="1"/>
</dbReference>
<reference evidence="14 15" key="2">
    <citation type="journal article" date="2019" name="G3 (Bethesda)">
        <title>Hybrid Assembly of the Genome of the Entomopathogenic Nematode Steinernema carpocapsae Identifies the X-Chromosome.</title>
        <authorList>
            <person name="Serra L."/>
            <person name="Macchietto M."/>
            <person name="Macias-Munoz A."/>
            <person name="McGill C.J."/>
            <person name="Rodriguez I.M."/>
            <person name="Rodriguez B."/>
            <person name="Murad R."/>
            <person name="Mortazavi A."/>
        </authorList>
    </citation>
    <scope>NUCLEOTIDE SEQUENCE [LARGE SCALE GENOMIC DNA]</scope>
    <source>
        <strain evidence="14 15">ALL</strain>
    </source>
</reference>
<comment type="function">
    <text evidence="9">TRAP proteins are part of a complex whose function is to bind calcium to the ER membrane and thereby regulate the retention of ER resident proteins. May be involved in the recycling of the translocation apparatus after completion of the translocation process or may function as a membrane-bound chaperone facilitating folding of translocated proteins.</text>
</comment>
<keyword evidence="15" id="KW-1185">Reference proteome</keyword>
<evidence type="ECO:0000256" key="13">
    <source>
        <dbReference type="SAM" id="Phobius"/>
    </source>
</evidence>
<keyword evidence="7 13" id="KW-1133">Transmembrane helix</keyword>
<sequence length="313" mass="34673">MVLARESFAAFGTVSTCESSLRCRPPASKVDDAHAAAISRASVLQLAISRSAFRIDIITAMKLRSLLFAFLLLSVGAFADDAVDGEVQDEQLAEQVVEDLLKVSASPDVETSFLMTQPEEGYDLTAGQIVKFLIGFHNKGDKEFIVRFSDTSFRYPMDYSYHVQNFTAARYDRVVGPKQEATFDYAFVPNEAFASRPFGLVVNVHYEDKEGQIYTNNVFNQTVNILEDESGFNTETGFLVIIFVGFLAGAAFLSQGFLSKFTRKSGIKKRAVVETGTSGKKGEVDFEWIPRQALNHNDKKSPKPGSPRVKKNN</sequence>
<evidence type="ECO:0000256" key="8">
    <source>
        <dbReference type="ARBA" id="ARBA00023136"/>
    </source>
</evidence>
<reference evidence="14 15" key="1">
    <citation type="journal article" date="2015" name="Genome Biol.">
        <title>Comparative genomics of Steinernema reveals deeply conserved gene regulatory networks.</title>
        <authorList>
            <person name="Dillman A.R."/>
            <person name="Macchietto M."/>
            <person name="Porter C.F."/>
            <person name="Rogers A."/>
            <person name="Williams B."/>
            <person name="Antoshechkin I."/>
            <person name="Lee M.M."/>
            <person name="Goodwin Z."/>
            <person name="Lu X."/>
            <person name="Lewis E.E."/>
            <person name="Goodrich-Blair H."/>
            <person name="Stock S.P."/>
            <person name="Adams B.J."/>
            <person name="Sternberg P.W."/>
            <person name="Mortazavi A."/>
        </authorList>
    </citation>
    <scope>NUCLEOTIDE SEQUENCE [LARGE SCALE GENOMIC DNA]</scope>
    <source>
        <strain evidence="14 15">ALL</strain>
    </source>
</reference>